<dbReference type="PROSITE" id="PS51257">
    <property type="entry name" value="PROKAR_LIPOPROTEIN"/>
    <property type="match status" value="1"/>
</dbReference>
<evidence type="ECO:0000313" key="3">
    <source>
        <dbReference type="EMBL" id="MCO1653785.1"/>
    </source>
</evidence>
<feature type="chain" id="PRO_5047135703" evidence="2">
    <location>
        <begin position="29"/>
        <end position="340"/>
    </location>
</feature>
<feature type="signal peptide" evidence="2">
    <location>
        <begin position="1"/>
        <end position="28"/>
    </location>
</feature>
<dbReference type="InterPro" id="IPR005064">
    <property type="entry name" value="BUG"/>
</dbReference>
<reference evidence="3" key="1">
    <citation type="submission" date="2021-04" db="EMBL/GenBank/DDBJ databases">
        <title>Pseudonocardia sp. nov., isolated from sandy soil of mangrove forest.</title>
        <authorList>
            <person name="Zan Z."/>
            <person name="Huang R."/>
            <person name="Liu W."/>
        </authorList>
    </citation>
    <scope>NUCLEOTIDE SEQUENCE</scope>
    <source>
        <strain evidence="3">S2-4</strain>
    </source>
</reference>
<proteinExistence type="inferred from homology"/>
<dbReference type="EMBL" id="JAGSOV010000006">
    <property type="protein sequence ID" value="MCO1653785.1"/>
    <property type="molecule type" value="Genomic_DNA"/>
</dbReference>
<evidence type="ECO:0000256" key="1">
    <source>
        <dbReference type="ARBA" id="ARBA00006987"/>
    </source>
</evidence>
<comment type="similarity">
    <text evidence="1">Belongs to the UPF0065 (bug) family.</text>
</comment>
<dbReference type="PANTHER" id="PTHR42928">
    <property type="entry name" value="TRICARBOXYLATE-BINDING PROTEIN"/>
    <property type="match status" value="1"/>
</dbReference>
<dbReference type="Gene3D" id="3.40.190.10">
    <property type="entry name" value="Periplasmic binding protein-like II"/>
    <property type="match status" value="1"/>
</dbReference>
<protein>
    <submittedName>
        <fullName evidence="3">Tripartite tricarboxylate transporter substrate binding protein</fullName>
    </submittedName>
</protein>
<sequence>MADRHGRRPGRSGIRRVGAALSAVLACAALGACSGVQNGAVSADSGQEYPSGPVELIVGASAGGSTDLLARKVAEVLEGPLGATVTVLNKPGANGAVAAGELMNSAPDGQQFMLTSGSLMTITPHFVSPDEALSVDDVQLVTGVGREDYVLVANSAGGFASIADIVAAGRTINYGTSGVGTGGQLSQRLLFDRLGIQSADVPFEGGAPAVTALLGSQVDVASVQVLEAMPHIQSGAFVPIATFGEQRSPFLPDTPTATEQGHDVVVDQSRFVWVPKGTPEATVAKLAEALRTTFADPGYQDFIAQSYITADETDAATTAANLQADRERYGAAIKAAGITP</sequence>
<comment type="caution">
    <text evidence="3">The sequence shown here is derived from an EMBL/GenBank/DDBJ whole genome shotgun (WGS) entry which is preliminary data.</text>
</comment>
<organism evidence="3 4">
    <name type="scientific">Pseudonocardia humida</name>
    <dbReference type="NCBI Taxonomy" id="2800819"/>
    <lineage>
        <taxon>Bacteria</taxon>
        <taxon>Bacillati</taxon>
        <taxon>Actinomycetota</taxon>
        <taxon>Actinomycetes</taxon>
        <taxon>Pseudonocardiales</taxon>
        <taxon>Pseudonocardiaceae</taxon>
        <taxon>Pseudonocardia</taxon>
    </lineage>
</organism>
<dbReference type="PIRSF" id="PIRSF017082">
    <property type="entry name" value="YflP"/>
    <property type="match status" value="1"/>
</dbReference>
<accession>A0ABT0ZSS3</accession>
<gene>
    <name evidence="3" type="ORF">KDL28_01820</name>
</gene>
<evidence type="ECO:0000256" key="2">
    <source>
        <dbReference type="SAM" id="SignalP"/>
    </source>
</evidence>
<dbReference type="Proteomes" id="UP001165283">
    <property type="component" value="Unassembled WGS sequence"/>
</dbReference>
<dbReference type="Gene3D" id="3.40.190.150">
    <property type="entry name" value="Bordetella uptake gene, domain 1"/>
    <property type="match status" value="1"/>
</dbReference>
<dbReference type="CDD" id="cd07012">
    <property type="entry name" value="PBP2_Bug_TTT"/>
    <property type="match status" value="1"/>
</dbReference>
<dbReference type="PANTHER" id="PTHR42928:SF5">
    <property type="entry name" value="BLR1237 PROTEIN"/>
    <property type="match status" value="1"/>
</dbReference>
<dbReference type="InterPro" id="IPR042100">
    <property type="entry name" value="Bug_dom1"/>
</dbReference>
<dbReference type="Pfam" id="PF03401">
    <property type="entry name" value="TctC"/>
    <property type="match status" value="1"/>
</dbReference>
<keyword evidence="2" id="KW-0732">Signal</keyword>
<keyword evidence="4" id="KW-1185">Reference proteome</keyword>
<dbReference type="SUPFAM" id="SSF53850">
    <property type="entry name" value="Periplasmic binding protein-like II"/>
    <property type="match status" value="1"/>
</dbReference>
<dbReference type="RefSeq" id="WP_252435376.1">
    <property type="nucleotide sequence ID" value="NZ_JAGSOV010000006.1"/>
</dbReference>
<name>A0ABT0ZSS3_9PSEU</name>
<evidence type="ECO:0000313" key="4">
    <source>
        <dbReference type="Proteomes" id="UP001165283"/>
    </source>
</evidence>